<name>A0A2C6BCB5_FUSNP</name>
<proteinExistence type="predicted"/>
<dbReference type="Proteomes" id="UP000221504">
    <property type="component" value="Unassembled WGS sequence"/>
</dbReference>
<gene>
    <name evidence="1" type="ORF">CBG52_12200</name>
</gene>
<protein>
    <submittedName>
        <fullName evidence="1">Zinc/iron-chelating domain-containing protein</fullName>
    </submittedName>
</protein>
<dbReference type="EMBL" id="NIRM01000005">
    <property type="protein sequence ID" value="PHI04136.1"/>
    <property type="molecule type" value="Genomic_DNA"/>
</dbReference>
<sequence>MFICTKCGICCRNIDKVPELADFDLGNGTCKYLTKDNTCDIYLTRPDICNVEKMYEKKYKNFYSKDEYEKINIKGCKILQKNSKIK</sequence>
<evidence type="ECO:0000313" key="2">
    <source>
        <dbReference type="Proteomes" id="UP000221504"/>
    </source>
</evidence>
<comment type="caution">
    <text evidence="1">The sequence shown here is derived from an EMBL/GenBank/DDBJ whole genome shotgun (WGS) entry which is preliminary data.</text>
</comment>
<dbReference type="AlphaFoldDB" id="A0A2C6BCB5"/>
<accession>A0A2C6BCB5</accession>
<dbReference type="RefSeq" id="WP_099011929.1">
    <property type="nucleotide sequence ID" value="NZ_CP077154.1"/>
</dbReference>
<evidence type="ECO:0000313" key="1">
    <source>
        <dbReference type="EMBL" id="PHI04136.1"/>
    </source>
</evidence>
<reference evidence="1 2" key="1">
    <citation type="submission" date="2017-06" db="EMBL/GenBank/DDBJ databases">
        <title>Draft genome sequence of Fusobacterium nucleatum subsp. polymorphum KCOM 1267 (=ChDC F290).</title>
        <authorList>
            <person name="Kook J.-K."/>
            <person name="Park S.-N."/>
            <person name="Lim Y.K."/>
            <person name="Roh H."/>
        </authorList>
    </citation>
    <scope>NUCLEOTIDE SEQUENCE [LARGE SCALE GENOMIC DNA]</scope>
    <source>
        <strain evidence="2">KCOM 1267(ChDC F290)</strain>
    </source>
</reference>
<organism evidence="1 2">
    <name type="scientific">Fusobacterium nucleatum subsp. polymorphum</name>
    <name type="common">Fusobacterium polymorphum</name>
    <dbReference type="NCBI Taxonomy" id="76857"/>
    <lineage>
        <taxon>Bacteria</taxon>
        <taxon>Fusobacteriati</taxon>
        <taxon>Fusobacteriota</taxon>
        <taxon>Fusobacteriia</taxon>
        <taxon>Fusobacteriales</taxon>
        <taxon>Fusobacteriaceae</taxon>
        <taxon>Fusobacterium</taxon>
    </lineage>
</organism>